<keyword evidence="3" id="KW-1185">Reference proteome</keyword>
<evidence type="ECO:0000313" key="2">
    <source>
        <dbReference type="EMBL" id="VFQ92906.1"/>
    </source>
</evidence>
<organism evidence="2 3">
    <name type="scientific">Cuscuta campestris</name>
    <dbReference type="NCBI Taxonomy" id="132261"/>
    <lineage>
        <taxon>Eukaryota</taxon>
        <taxon>Viridiplantae</taxon>
        <taxon>Streptophyta</taxon>
        <taxon>Embryophyta</taxon>
        <taxon>Tracheophyta</taxon>
        <taxon>Spermatophyta</taxon>
        <taxon>Magnoliopsida</taxon>
        <taxon>eudicotyledons</taxon>
        <taxon>Gunneridae</taxon>
        <taxon>Pentapetalae</taxon>
        <taxon>asterids</taxon>
        <taxon>lamiids</taxon>
        <taxon>Solanales</taxon>
        <taxon>Convolvulaceae</taxon>
        <taxon>Cuscuteae</taxon>
        <taxon>Cuscuta</taxon>
        <taxon>Cuscuta subgen. Grammica</taxon>
        <taxon>Cuscuta sect. Cleistogrammica</taxon>
    </lineage>
</organism>
<proteinExistence type="predicted"/>
<dbReference type="InterPro" id="IPR026960">
    <property type="entry name" value="RVT-Znf"/>
</dbReference>
<dbReference type="InterPro" id="IPR043502">
    <property type="entry name" value="DNA/RNA_pol_sf"/>
</dbReference>
<dbReference type="PROSITE" id="PS50878">
    <property type="entry name" value="RT_POL"/>
    <property type="match status" value="1"/>
</dbReference>
<dbReference type="OrthoDB" id="9524985at2759"/>
<dbReference type="InterPro" id="IPR000477">
    <property type="entry name" value="RT_dom"/>
</dbReference>
<name>A0A484MXL6_9ASTE</name>
<accession>A0A484MXL6</accession>
<feature type="domain" description="Reverse transcriptase" evidence="1">
    <location>
        <begin position="1"/>
        <end position="161"/>
    </location>
</feature>
<dbReference type="Pfam" id="PF00078">
    <property type="entry name" value="RVT_1"/>
    <property type="match status" value="1"/>
</dbReference>
<dbReference type="SUPFAM" id="SSF56672">
    <property type="entry name" value="DNA/RNA polymerases"/>
    <property type="match status" value="1"/>
</dbReference>
<dbReference type="Pfam" id="PF13966">
    <property type="entry name" value="zf-RVT"/>
    <property type="match status" value="1"/>
</dbReference>
<evidence type="ECO:0000259" key="1">
    <source>
        <dbReference type="PROSITE" id="PS50878"/>
    </source>
</evidence>
<evidence type="ECO:0000313" key="3">
    <source>
        <dbReference type="Proteomes" id="UP000595140"/>
    </source>
</evidence>
<gene>
    <name evidence="2" type="ORF">CCAM_LOCUS34682</name>
</gene>
<sequence length="377" mass="42635">MAGLGFPSRFISLVMECVCSASSSIMVNGDSHGFLPSKRGLRQGDPMAPTLFLFCIEYFSRLLNKKAKEGSFNYHKDCAGLGITHLAFADDLMLFSRGDLHSVQVLMDALDHFSRVSGLTLNPTKSNIFLAGKYRDSSHALLALASFPRGQLPVRYLGLPLASQRISEKDFSPLFKTVEGYLSKWSTLKLSYAGRLELVRAVIQGVQSFWLQVFPVQKYVLDRITSLCRNFLWGSKLAKWQPKKRNSVLLKRLAHVRELLVQKLANCNSNMDMAMQPYCSAGFLIPRKIYDLFRAKANPKPWMAFIWQSFIPPKCSFTIWLALRRRLPTKTNLEFLGVPMECTFCAQELEDVDHLFPARFLKTFGGLSKTGYGWKGS</sequence>
<dbReference type="Proteomes" id="UP000595140">
    <property type="component" value="Unassembled WGS sequence"/>
</dbReference>
<dbReference type="PANTHER" id="PTHR33116:SF84">
    <property type="entry name" value="RNA-DIRECTED DNA POLYMERASE"/>
    <property type="match status" value="1"/>
</dbReference>
<dbReference type="AlphaFoldDB" id="A0A484MXL6"/>
<protein>
    <recommendedName>
        <fullName evidence="1">Reverse transcriptase domain-containing protein</fullName>
    </recommendedName>
</protein>
<reference evidence="2 3" key="1">
    <citation type="submission" date="2018-04" db="EMBL/GenBank/DDBJ databases">
        <authorList>
            <person name="Vogel A."/>
        </authorList>
    </citation>
    <scope>NUCLEOTIDE SEQUENCE [LARGE SCALE GENOMIC DNA]</scope>
</reference>
<dbReference type="EMBL" id="OOIL02004704">
    <property type="protein sequence ID" value="VFQ92906.1"/>
    <property type="molecule type" value="Genomic_DNA"/>
</dbReference>
<dbReference type="PANTHER" id="PTHR33116">
    <property type="entry name" value="REVERSE TRANSCRIPTASE ZINC-BINDING DOMAIN-CONTAINING PROTEIN-RELATED-RELATED"/>
    <property type="match status" value="1"/>
</dbReference>